<evidence type="ECO:0000313" key="12">
    <source>
        <dbReference type="Proteomes" id="UP000002457"/>
    </source>
</evidence>
<dbReference type="InterPro" id="IPR027417">
    <property type="entry name" value="P-loop_NTPase"/>
</dbReference>
<dbReference type="STRING" id="521011.Mpal_0678"/>
<evidence type="ECO:0000256" key="2">
    <source>
        <dbReference type="ARBA" id="ARBA00022573"/>
    </source>
</evidence>
<dbReference type="CDD" id="cd05388">
    <property type="entry name" value="CobB_N"/>
    <property type="match status" value="1"/>
</dbReference>
<dbReference type="InterPro" id="IPR002586">
    <property type="entry name" value="CobQ/CobB/MinD/ParA_Nub-bd_dom"/>
</dbReference>
<dbReference type="GO" id="GO:0009236">
    <property type="term" value="P:cobalamin biosynthetic process"/>
    <property type="evidence" value="ECO:0007669"/>
    <property type="project" value="UniProtKB-UniRule"/>
</dbReference>
<keyword evidence="3 8" id="KW-0436">Ligase</keyword>
<dbReference type="GO" id="GO:0015948">
    <property type="term" value="P:methanogenesis"/>
    <property type="evidence" value="ECO:0007669"/>
    <property type="project" value="UniProtKB-KW"/>
</dbReference>
<reference evidence="11 12" key="1">
    <citation type="journal article" date="2015" name="Genome Announc.">
        <title>Complete Genome Sequence of Methanosphaerula palustris E1-9CT, a Hydrogenotrophic Methanogen Isolated from a Minerotrophic Fen Peatland.</title>
        <authorList>
            <person name="Cadillo-Quiroz H."/>
            <person name="Browne P."/>
            <person name="Kyrpides N."/>
            <person name="Woyke T."/>
            <person name="Goodwin L."/>
            <person name="Detter C."/>
            <person name="Yavitt J.B."/>
            <person name="Zinder S.H."/>
        </authorList>
    </citation>
    <scope>NUCLEOTIDE SEQUENCE [LARGE SCALE GENOMIC DNA]</scope>
    <source>
        <strain evidence="12">ATCC BAA-1556 / DSM 19958 / E1-9c</strain>
    </source>
</reference>
<dbReference type="HAMAP" id="MF_00027">
    <property type="entry name" value="CobB_CbiA"/>
    <property type="match status" value="1"/>
</dbReference>
<dbReference type="KEGG" id="mpl:Mpal_0678"/>
<evidence type="ECO:0000259" key="9">
    <source>
        <dbReference type="Pfam" id="PF01656"/>
    </source>
</evidence>
<comment type="domain">
    <text evidence="8">Comprises of two domains. The C-terminal domain contains the binding site for glutamine and catalyzes the hydrolysis of this substrate to glutamate and ammonia. The N-terminal domain is anticipated to bind ATP, and cobyrinate or Ni-sirohydrochlorin, and catalyzes the ultimate synthesis of the diamide product. The ammonia produced via the glutaminase domain is probably translocated to the adjacent domain via a molecular tunnel, where it reacts with an activated intermediate.</text>
</comment>
<keyword evidence="12" id="KW-1185">Reference proteome</keyword>
<dbReference type="EC" id="6.3.5.12" evidence="8"/>
<dbReference type="NCBIfam" id="NF033195">
    <property type="entry name" value="F430_CfbB"/>
    <property type="match status" value="1"/>
</dbReference>
<dbReference type="UniPathway" id="UPA00148">
    <property type="reaction ID" value="UER00231"/>
</dbReference>
<comment type="miscellaneous">
    <text evidence="8">The a and c carboxylates of cobyrinate and Ni-sirohydrochlorin are activated for nucleophilic attack via formation of a phosphorylated intermediate by ATP. CbiA catalyzes first the amidation of the c-carboxylate, and then that of the a-carboxylate.</text>
</comment>
<evidence type="ECO:0000256" key="4">
    <source>
        <dbReference type="ARBA" id="ARBA00022741"/>
    </source>
</evidence>
<dbReference type="Pfam" id="PF07685">
    <property type="entry name" value="GATase_3"/>
    <property type="match status" value="1"/>
</dbReference>
<comment type="catalytic activity">
    <reaction evidence="8">
        <text>Ni-sirohydrochlorin + 2 L-glutamine + 2 ATP + 2 H2O = Ni-sirohydrochlorin a,c-diamide + 2 L-glutamate + 2 ADP + 2 phosphate + 2 H(+)</text>
        <dbReference type="Rhea" id="RHEA:52896"/>
        <dbReference type="ChEBI" id="CHEBI:15377"/>
        <dbReference type="ChEBI" id="CHEBI:15378"/>
        <dbReference type="ChEBI" id="CHEBI:29985"/>
        <dbReference type="ChEBI" id="CHEBI:30616"/>
        <dbReference type="ChEBI" id="CHEBI:43474"/>
        <dbReference type="ChEBI" id="CHEBI:58359"/>
        <dbReference type="ChEBI" id="CHEBI:136841"/>
        <dbReference type="ChEBI" id="CHEBI:136887"/>
        <dbReference type="ChEBI" id="CHEBI:456216"/>
        <dbReference type="EC" id="6.3.5.12"/>
    </reaction>
</comment>
<dbReference type="PANTHER" id="PTHR43873:SF1">
    <property type="entry name" value="COBYRINATE A,C-DIAMIDE SYNTHASE"/>
    <property type="match status" value="1"/>
</dbReference>
<comment type="function">
    <text evidence="8">Catalyzes the ATP-dependent amidation of the two carboxylate groups at positions a and c of cobyrinate, using either L-glutamine or ammonia as the nitrogen source. Involved in the biosynthesis of the unique nickel-containing tetrapyrrole coenzyme F430, the prosthetic group of methyl-coenzyme M reductase (MCR), which plays a key role in methanogenesis and anaerobic methane oxidation. Catalyzes the ATP-dependent amidation of the two carboxylate groups at positions a and c of Ni-sirohydrochlorin, using L-glutamine or ammonia as the nitrogen source.</text>
</comment>
<feature type="domain" description="CobQ/CobB/MinD/ParA nucleotide binding" evidence="9">
    <location>
        <begin position="5"/>
        <end position="183"/>
    </location>
</feature>
<accession>B8GFJ7</accession>
<dbReference type="eggNOG" id="arCOG00106">
    <property type="taxonomic scope" value="Archaea"/>
</dbReference>
<dbReference type="SUPFAM" id="SSF52317">
    <property type="entry name" value="Class I glutamine amidotransferase-like"/>
    <property type="match status" value="1"/>
</dbReference>
<organism evidence="11 12">
    <name type="scientific">Methanosphaerula palustris (strain ATCC BAA-1556 / DSM 19958 / E1-9c)</name>
    <dbReference type="NCBI Taxonomy" id="521011"/>
    <lineage>
        <taxon>Archaea</taxon>
        <taxon>Methanobacteriati</taxon>
        <taxon>Methanobacteriota</taxon>
        <taxon>Stenosarchaea group</taxon>
        <taxon>Methanomicrobia</taxon>
        <taxon>Methanomicrobiales</taxon>
        <taxon>Methanoregulaceae</taxon>
        <taxon>Methanosphaerula</taxon>
    </lineage>
</organism>
<evidence type="ECO:0000256" key="8">
    <source>
        <dbReference type="HAMAP-Rule" id="MF_00027"/>
    </source>
</evidence>
<comment type="pathway">
    <text evidence="8">Cofactor biosynthesis; adenosylcobalamin biosynthesis; cob(II)yrinate a,c-diamide from sirohydrochlorin (anaerobic route): step 10/10.</text>
</comment>
<dbReference type="NCBIfam" id="NF002204">
    <property type="entry name" value="PRK01077.1"/>
    <property type="match status" value="1"/>
</dbReference>
<keyword evidence="2 8" id="KW-0169">Cobalamin biosynthesis</keyword>
<dbReference type="GO" id="GO:0005524">
    <property type="term" value="F:ATP binding"/>
    <property type="evidence" value="ECO:0007669"/>
    <property type="project" value="UniProtKB-UniRule"/>
</dbReference>
<dbReference type="EC" id="6.3.5.11" evidence="8"/>
<dbReference type="GO" id="GO:0042242">
    <property type="term" value="F:cobyrinic acid a,c-diamide synthase activity"/>
    <property type="evidence" value="ECO:0007669"/>
    <property type="project" value="UniProtKB-UniRule"/>
</dbReference>
<gene>
    <name evidence="8" type="primary">cbiA</name>
    <name evidence="8" type="synonym">cfbB</name>
    <name evidence="11" type="ordered locus">Mpal_0678</name>
</gene>
<dbReference type="PANTHER" id="PTHR43873">
    <property type="entry name" value="COBYRINATE A,C-DIAMIDE SYNTHASE"/>
    <property type="match status" value="1"/>
</dbReference>
<dbReference type="GeneID" id="7271823"/>
<dbReference type="Gene3D" id="3.40.50.880">
    <property type="match status" value="1"/>
</dbReference>
<dbReference type="Proteomes" id="UP000002457">
    <property type="component" value="Chromosome"/>
</dbReference>
<dbReference type="Pfam" id="PF01656">
    <property type="entry name" value="CbiA"/>
    <property type="match status" value="1"/>
</dbReference>
<evidence type="ECO:0000256" key="1">
    <source>
        <dbReference type="ARBA" id="ARBA00001946"/>
    </source>
</evidence>
<feature type="domain" description="CobB/CobQ-like glutamine amidotransferase" evidence="10">
    <location>
        <begin position="248"/>
        <end position="439"/>
    </location>
</feature>
<comment type="cofactor">
    <cofactor evidence="1 8">
        <name>Mg(2+)</name>
        <dbReference type="ChEBI" id="CHEBI:18420"/>
    </cofactor>
</comment>
<dbReference type="HOGENOM" id="CLU_022752_2_0_2"/>
<name>B8GFJ7_METPE</name>
<dbReference type="SUPFAM" id="SSF52540">
    <property type="entry name" value="P-loop containing nucleoside triphosphate hydrolases"/>
    <property type="match status" value="1"/>
</dbReference>
<feature type="site" description="Increases nucleophilicity of active site Cys" evidence="8">
    <location>
        <position position="436"/>
    </location>
</feature>
<dbReference type="EMBL" id="CP001338">
    <property type="protein sequence ID" value="ACL16045.1"/>
    <property type="molecule type" value="Genomic_DNA"/>
</dbReference>
<evidence type="ECO:0000313" key="11">
    <source>
        <dbReference type="EMBL" id="ACL16045.1"/>
    </source>
</evidence>
<keyword evidence="6 8" id="KW-0460">Magnesium</keyword>
<keyword evidence="4 8" id="KW-0547">Nucleotide-binding</keyword>
<dbReference type="Gene3D" id="3.40.50.300">
    <property type="entry name" value="P-loop containing nucleotide triphosphate hydrolases"/>
    <property type="match status" value="1"/>
</dbReference>
<feature type="active site" description="Nucleophile" evidence="8">
    <location>
        <position position="329"/>
    </location>
</feature>
<evidence type="ECO:0000256" key="7">
    <source>
        <dbReference type="ARBA" id="ARBA00022962"/>
    </source>
</evidence>
<dbReference type="OrthoDB" id="8896at2157"/>
<proteinExistence type="inferred from homology"/>
<dbReference type="PROSITE" id="PS51274">
    <property type="entry name" value="GATASE_COBBQ"/>
    <property type="match status" value="1"/>
</dbReference>
<evidence type="ECO:0000256" key="5">
    <source>
        <dbReference type="ARBA" id="ARBA00022840"/>
    </source>
</evidence>
<dbReference type="InterPro" id="IPR029062">
    <property type="entry name" value="Class_I_gatase-like"/>
</dbReference>
<keyword evidence="7 8" id="KW-0315">Glutamine amidotransferase</keyword>
<evidence type="ECO:0000256" key="6">
    <source>
        <dbReference type="ARBA" id="ARBA00022842"/>
    </source>
</evidence>
<sequence length="460" mass="49810">MKTLLIAGDRSGSGKTSITLALAALLRKRFSVQTFKVGMDYIDPSYLTGVTGRPCRNLDGYVMTADEIRGIYNHGCQGAEVALVEGVRGLYEGAEALSNKGSTAEVARLLDLNVVLVINARSITRSAAAIVKGFMAFDPEVKICGVILNNVMGERHKEKAITAVEHYCGVPVIGAIPRLEEMHLAMRHLGLVPFREGEEGSEFRDRIQAITDLIGQYVSVDRLLELAGDVTPAPSPEYLRPAVNRDLTIGVAYDEAFNFYYAELFDILAAGGAEVVRFSPVHDALPRADGYIFGGGYPELFGAELAANTQMREAVRAAALAGTPIYAECGGLMYLTEAIVLKQGWQQSTQEQTYRMCGVYAGRTVMPAARVVTYIEGSSAADSPMGASRFRGHAFHYSDVDLTKETRYAYTLTRGVGITGDADGALFNNTLGAYCHLHPVSSREMFAAFLHACRSGRTEA</sequence>
<dbReference type="InterPro" id="IPR011698">
    <property type="entry name" value="GATase_3"/>
</dbReference>
<dbReference type="RefSeq" id="WP_012617364.1">
    <property type="nucleotide sequence ID" value="NC_011832.1"/>
</dbReference>
<keyword evidence="5 8" id="KW-0067">ATP-binding</keyword>
<dbReference type="CDD" id="cd03130">
    <property type="entry name" value="GATase1_CobB"/>
    <property type="match status" value="1"/>
</dbReference>
<dbReference type="AlphaFoldDB" id="B8GFJ7"/>
<protein>
    <recommendedName>
        <fullName evidence="8">Cobyrinate a,c-diamide synthase</fullName>
        <ecNumber evidence="8">6.3.5.11</ecNumber>
    </recommendedName>
    <alternativeName>
        <fullName evidence="8">Cobyrinic acid a,c-diamide synthetase</fullName>
    </alternativeName>
    <alternativeName>
        <fullName evidence="8">Ni-sirohydrochlorin a,c-diamide synthase</fullName>
        <ecNumber evidence="8">6.3.5.12</ecNumber>
    </alternativeName>
    <alternativeName>
        <fullName evidence="8">Ni-sirohydrochlorin a,c-diamide synthetase</fullName>
    </alternativeName>
</protein>
<evidence type="ECO:0000256" key="3">
    <source>
        <dbReference type="ARBA" id="ARBA00022598"/>
    </source>
</evidence>
<comment type="catalytic activity">
    <reaction evidence="8">
        <text>cob(II)yrinate + 2 L-glutamine + 2 ATP + 2 H2O = cob(II)yrinate a,c diamide + 2 L-glutamate + 2 ADP + 2 phosphate + 2 H(+)</text>
        <dbReference type="Rhea" id="RHEA:26289"/>
        <dbReference type="ChEBI" id="CHEBI:15377"/>
        <dbReference type="ChEBI" id="CHEBI:15378"/>
        <dbReference type="ChEBI" id="CHEBI:29985"/>
        <dbReference type="ChEBI" id="CHEBI:30616"/>
        <dbReference type="ChEBI" id="CHEBI:43474"/>
        <dbReference type="ChEBI" id="CHEBI:58359"/>
        <dbReference type="ChEBI" id="CHEBI:58537"/>
        <dbReference type="ChEBI" id="CHEBI:58894"/>
        <dbReference type="ChEBI" id="CHEBI:456216"/>
        <dbReference type="EC" id="6.3.5.11"/>
    </reaction>
</comment>
<comment type="similarity">
    <text evidence="8">Belongs to the CobB/CbiA family.</text>
</comment>
<dbReference type="NCBIfam" id="TIGR00379">
    <property type="entry name" value="cobB"/>
    <property type="match status" value="1"/>
</dbReference>
<dbReference type="InterPro" id="IPR004484">
    <property type="entry name" value="CbiA/CobB_synth"/>
</dbReference>
<keyword evidence="8" id="KW-0484">Methanogenesis</keyword>
<evidence type="ECO:0000259" key="10">
    <source>
        <dbReference type="Pfam" id="PF07685"/>
    </source>
</evidence>